<sequence>MSKIKLILAIVGALSLTGCAAPKGTPIPEKLTSQNKSAEDVILLDKSKAMNLLYLATRIEPKRADNLDRLSLQYDENLAASQNTVVAGNALLGLMQGGLLNGFLNGFAIAPDNKLSISNRQVNTFRIIPLMPDESISQAVDATNEKMTKAIKASMTKLGMNPVSFEGPVDYFLFGSPQDKLIHIYRTDTPECKSLAEKQPTPTSFHGKPNCIISNLGNFSSYIEGELDLLGIPKAKGYLVWNSSHSYSEDNWRTNVFKNMQLDNAYLYMPSVFWSKNKSIWLENEALFKSAMENGDITIKPYLLKLDGSDEKLLFGQSQTQ</sequence>
<accession>A0A2T3MZT0</accession>
<dbReference type="AlphaFoldDB" id="A0A2T3MZT0"/>
<evidence type="ECO:0000256" key="1">
    <source>
        <dbReference type="SAM" id="SignalP"/>
    </source>
</evidence>
<feature type="signal peptide" evidence="1">
    <location>
        <begin position="1"/>
        <end position="20"/>
    </location>
</feature>
<reference evidence="2 3" key="1">
    <citation type="submission" date="2018-03" db="EMBL/GenBank/DDBJ databases">
        <title>Whole genome sequencing of Histamine producing bacteria.</title>
        <authorList>
            <person name="Butler K."/>
        </authorList>
    </citation>
    <scope>NUCLEOTIDE SEQUENCE [LARGE SCALE GENOMIC DNA]</scope>
    <source>
        <strain evidence="2 3">DSM 16190</strain>
    </source>
</reference>
<protein>
    <submittedName>
        <fullName evidence="2">Uncharacterized protein</fullName>
    </submittedName>
</protein>
<dbReference type="PROSITE" id="PS51257">
    <property type="entry name" value="PROKAR_LIPOPROTEIN"/>
    <property type="match status" value="1"/>
</dbReference>
<dbReference type="EMBL" id="PYMC01000005">
    <property type="protein sequence ID" value="PSW05459.1"/>
    <property type="molecule type" value="Genomic_DNA"/>
</dbReference>
<evidence type="ECO:0000313" key="3">
    <source>
        <dbReference type="Proteomes" id="UP000240904"/>
    </source>
</evidence>
<keyword evidence="1" id="KW-0732">Signal</keyword>
<gene>
    <name evidence="2" type="ORF">C9I89_09425</name>
</gene>
<dbReference type="Proteomes" id="UP000240904">
    <property type="component" value="Unassembled WGS sequence"/>
</dbReference>
<keyword evidence="3" id="KW-1185">Reference proteome</keyword>
<organism evidence="2 3">
    <name type="scientific">Photobacterium lipolyticum</name>
    <dbReference type="NCBI Taxonomy" id="266810"/>
    <lineage>
        <taxon>Bacteria</taxon>
        <taxon>Pseudomonadati</taxon>
        <taxon>Pseudomonadota</taxon>
        <taxon>Gammaproteobacteria</taxon>
        <taxon>Vibrionales</taxon>
        <taxon>Vibrionaceae</taxon>
        <taxon>Photobacterium</taxon>
    </lineage>
</organism>
<comment type="caution">
    <text evidence="2">The sequence shown here is derived from an EMBL/GenBank/DDBJ whole genome shotgun (WGS) entry which is preliminary data.</text>
</comment>
<evidence type="ECO:0000313" key="2">
    <source>
        <dbReference type="EMBL" id="PSW05459.1"/>
    </source>
</evidence>
<feature type="chain" id="PRO_5015755422" evidence="1">
    <location>
        <begin position="21"/>
        <end position="321"/>
    </location>
</feature>
<name>A0A2T3MZT0_9GAMM</name>
<proteinExistence type="predicted"/>
<dbReference type="RefSeq" id="WP_107283099.1">
    <property type="nucleotide sequence ID" value="NZ_PYMC01000005.1"/>
</dbReference>